<sequence length="244" mass="27633">MNSLKQTILPLMLIFLTISISAQNDRERNFSREFVWGIKKSTTGGLISGFMFKYGMRRSERQWQSFNLELVNVKHPNESRETSVITGEPFIWGKEHYLYAVRLQYGREYVLFEKADQQGVQVNLIGAAGPTLGLIAPYYIKYATDNQFNPVSEPYDPNNSSIRRSAVMGTGHLFQGLGESKLTVGLSAKVAFSFEFSTFNSSISGFEVGFLVEAFPNEIVLMPAQNNRAIFNEVYITLTHGKRR</sequence>
<evidence type="ECO:0000313" key="1">
    <source>
        <dbReference type="EMBL" id="MCX2744701.1"/>
    </source>
</evidence>
<dbReference type="Proteomes" id="UP001209885">
    <property type="component" value="Unassembled WGS sequence"/>
</dbReference>
<reference evidence="1 2" key="1">
    <citation type="submission" date="2022-11" db="EMBL/GenBank/DDBJ databases">
        <title>The characterization of three novel Bacteroidetes species and genomic analysis of their roles in tidal elemental geochemical cycles.</title>
        <authorList>
            <person name="Ma K."/>
        </authorList>
    </citation>
    <scope>NUCLEOTIDE SEQUENCE [LARGE SCALE GENOMIC DNA]</scope>
    <source>
        <strain evidence="1 2">M17</strain>
    </source>
</reference>
<dbReference type="EMBL" id="JAPFQN010000006">
    <property type="protein sequence ID" value="MCX2744701.1"/>
    <property type="molecule type" value="Genomic_DNA"/>
</dbReference>
<keyword evidence="2" id="KW-1185">Reference proteome</keyword>
<organism evidence="1 2">
    <name type="scientific">Mangrovivirga halotolerans</name>
    <dbReference type="NCBI Taxonomy" id="2993936"/>
    <lineage>
        <taxon>Bacteria</taxon>
        <taxon>Pseudomonadati</taxon>
        <taxon>Bacteroidota</taxon>
        <taxon>Cytophagia</taxon>
        <taxon>Cytophagales</taxon>
        <taxon>Mangrovivirgaceae</taxon>
        <taxon>Mangrovivirga</taxon>
    </lineage>
</organism>
<dbReference type="RefSeq" id="WP_266057171.1">
    <property type="nucleotide sequence ID" value="NZ_JAPFQN010000006.1"/>
</dbReference>
<accession>A0ABT3RSD8</accession>
<gene>
    <name evidence="1" type="ORF">OO013_12535</name>
</gene>
<comment type="caution">
    <text evidence="1">The sequence shown here is derived from an EMBL/GenBank/DDBJ whole genome shotgun (WGS) entry which is preliminary data.</text>
</comment>
<protein>
    <submittedName>
        <fullName evidence="1">Uncharacterized protein</fullName>
    </submittedName>
</protein>
<evidence type="ECO:0000313" key="2">
    <source>
        <dbReference type="Proteomes" id="UP001209885"/>
    </source>
</evidence>
<proteinExistence type="predicted"/>
<name>A0ABT3RSD8_9BACT</name>